<dbReference type="EMBL" id="BDCO01000002">
    <property type="protein sequence ID" value="GAT33867.1"/>
    <property type="molecule type" value="Genomic_DNA"/>
</dbReference>
<protein>
    <submittedName>
        <fullName evidence="2">Uncharacterized protein</fullName>
    </submittedName>
</protein>
<feature type="region of interest" description="Disordered" evidence="1">
    <location>
        <begin position="69"/>
        <end position="94"/>
    </location>
</feature>
<dbReference type="STRING" id="690879.TSACC_22287"/>
<evidence type="ECO:0000313" key="3">
    <source>
        <dbReference type="Proteomes" id="UP000076023"/>
    </source>
</evidence>
<gene>
    <name evidence="2" type="ORF">TSACC_22287</name>
</gene>
<comment type="caution">
    <text evidence="2">The sequence shown here is derived from an EMBL/GenBank/DDBJ whole genome shotgun (WGS) entry which is preliminary data.</text>
</comment>
<reference evidence="3" key="1">
    <citation type="journal article" date="2017" name="Genome Announc.">
        <title>Draft Genome Sequence of Terrimicrobium sacchariphilum NM-5T, a Facultative Anaerobic Soil Bacterium of the Class Spartobacteria.</title>
        <authorList>
            <person name="Qiu Y.L."/>
            <person name="Tourlousse D.M."/>
            <person name="Matsuura N."/>
            <person name="Ohashi A."/>
            <person name="Sekiguchi Y."/>
        </authorList>
    </citation>
    <scope>NUCLEOTIDE SEQUENCE [LARGE SCALE GENOMIC DNA]</scope>
    <source>
        <strain evidence="3">NM-5</strain>
    </source>
</reference>
<keyword evidence="3" id="KW-1185">Reference proteome</keyword>
<dbReference type="AlphaFoldDB" id="A0A146GAP6"/>
<accession>A0A146GAP6</accession>
<dbReference type="Proteomes" id="UP000076023">
    <property type="component" value="Unassembled WGS sequence"/>
</dbReference>
<feature type="region of interest" description="Disordered" evidence="1">
    <location>
        <begin position="1"/>
        <end position="25"/>
    </location>
</feature>
<evidence type="ECO:0000313" key="2">
    <source>
        <dbReference type="EMBL" id="GAT33867.1"/>
    </source>
</evidence>
<sequence length="94" mass="10219">MPEVPASSEELVSGMPKPNGLTHPTLAMETGMGTDDDMVFLTVRSSCYVRVAKLYLDVLDAVAMRSQRRQTRETAATHRPTTNPIHTPAGPIPV</sequence>
<name>A0A146GAP6_TERSA</name>
<organism evidence="2 3">
    <name type="scientific">Terrimicrobium sacchariphilum</name>
    <dbReference type="NCBI Taxonomy" id="690879"/>
    <lineage>
        <taxon>Bacteria</taxon>
        <taxon>Pseudomonadati</taxon>
        <taxon>Verrucomicrobiota</taxon>
        <taxon>Terrimicrobiia</taxon>
        <taxon>Terrimicrobiales</taxon>
        <taxon>Terrimicrobiaceae</taxon>
        <taxon>Terrimicrobium</taxon>
    </lineage>
</organism>
<proteinExistence type="predicted"/>
<evidence type="ECO:0000256" key="1">
    <source>
        <dbReference type="SAM" id="MobiDB-lite"/>
    </source>
</evidence>
<dbReference type="InParanoid" id="A0A146GAP6"/>